<dbReference type="Proteomes" id="UP000268891">
    <property type="component" value="Unassembled WGS sequence"/>
</dbReference>
<accession>A0ACD2EIW2</accession>
<protein>
    <submittedName>
        <fullName evidence="1">Uncharacterized protein</fullName>
    </submittedName>
</protein>
<dbReference type="EMBL" id="RRZR01000052">
    <property type="protein sequence ID" value="RRR41781.1"/>
    <property type="molecule type" value="Genomic_DNA"/>
</dbReference>
<reference evidence="1" key="1">
    <citation type="submission" date="2018-11" db="EMBL/GenBank/DDBJ databases">
        <authorList>
            <person name="Sattar A."/>
            <person name="Zunita Z."/>
            <person name="Jalila A."/>
            <person name="Saleha A.A."/>
        </authorList>
    </citation>
    <scope>NUCLEOTIDE SEQUENCE</scope>
    <source>
        <strain evidence="1">F12-74</strain>
    </source>
</reference>
<organism evidence="1 2">
    <name type="scientific">Mycolicibacter terrae</name>
    <dbReference type="NCBI Taxonomy" id="1788"/>
    <lineage>
        <taxon>Bacteria</taxon>
        <taxon>Bacillati</taxon>
        <taxon>Actinomycetota</taxon>
        <taxon>Actinomycetes</taxon>
        <taxon>Mycobacteriales</taxon>
        <taxon>Mycobacteriaceae</taxon>
        <taxon>Mycolicibacter</taxon>
    </lineage>
</organism>
<gene>
    <name evidence="1" type="ORF">EHH44_18500</name>
</gene>
<comment type="caution">
    <text evidence="1">The sequence shown here is derived from an EMBL/GenBank/DDBJ whole genome shotgun (WGS) entry which is preliminary data.</text>
</comment>
<evidence type="ECO:0000313" key="2">
    <source>
        <dbReference type="Proteomes" id="UP000268891"/>
    </source>
</evidence>
<name>A0ACD2EIW2_9MYCO</name>
<proteinExistence type="predicted"/>
<evidence type="ECO:0000313" key="1">
    <source>
        <dbReference type="EMBL" id="RRR41781.1"/>
    </source>
</evidence>
<keyword evidence="2" id="KW-1185">Reference proteome</keyword>
<sequence>MGNVGSTALTSGLGSNLGANALLGNVGALGPDATTPSPLTSLGDTGAITPDTSTTPDTSIPGSSPLGDSGGVTPTVGTPDATPGDTTPAGSESFTIGQDTFTPVQADGSEGFTPLTPLFSAPPFFQVGEGDQSFDVTSGTGSGATDLGNVTASEDVTNLFGGIHNTEFTITGVDPASGATAADLPAVGTVYDVANFGNGFENIYTDIPGADGAANTITDTLVTPFGDFNIPTDFDAAALLDPGDAFSGVSALGADAAGGAADAAAGTAADAAGGAADAAAGGAADAAGGAADAAGGAADAAANGAADVASSIDPLGFLGF</sequence>